<dbReference type="KEGG" id="bgm:CAL15_10630"/>
<dbReference type="InterPro" id="IPR036696">
    <property type="entry name" value="YdfO-like_sf"/>
</dbReference>
<evidence type="ECO:0000313" key="1">
    <source>
        <dbReference type="EMBL" id="ARP94802.1"/>
    </source>
</evidence>
<dbReference type="Pfam" id="PF07166">
    <property type="entry name" value="DUF1398"/>
    <property type="match status" value="1"/>
</dbReference>
<dbReference type="Gene3D" id="3.30.1810.10">
    <property type="entry name" value="YdfO-like"/>
    <property type="match status" value="1"/>
</dbReference>
<dbReference type="Proteomes" id="UP000194161">
    <property type="component" value="Chromosome"/>
</dbReference>
<dbReference type="EMBL" id="CP021111">
    <property type="protein sequence ID" value="ARP94802.1"/>
    <property type="molecule type" value="Genomic_DNA"/>
</dbReference>
<accession>A0A1W6ZC28</accession>
<gene>
    <name evidence="1" type="ORF">CAL15_10630</name>
</gene>
<dbReference type="STRING" id="463040.CAL15_10630"/>
<organism evidence="1 2">
    <name type="scientific">Bordetella genomosp. 13</name>
    <dbReference type="NCBI Taxonomy" id="463040"/>
    <lineage>
        <taxon>Bacteria</taxon>
        <taxon>Pseudomonadati</taxon>
        <taxon>Pseudomonadota</taxon>
        <taxon>Betaproteobacteria</taxon>
        <taxon>Burkholderiales</taxon>
        <taxon>Alcaligenaceae</taxon>
        <taxon>Bordetella</taxon>
    </lineage>
</organism>
<sequence>MDGTTRALIHEASEGSRAGRLHFGEVVGLMVQAGVESYVADYRARRTTYYLPDGETLSINLEVPDVPIARNFDAAAIRAAIRGAQQGSVKYGEFKRLSCLAGCIAYTVWVAGRHVSYFGRKGETHVEPFPS</sequence>
<name>A0A1W6ZC28_9BORD</name>
<dbReference type="RefSeq" id="WP_086078567.1">
    <property type="nucleotide sequence ID" value="NZ_CP021111.1"/>
</dbReference>
<dbReference type="InterPro" id="IPR009833">
    <property type="entry name" value="DUF1398"/>
</dbReference>
<keyword evidence="2" id="KW-1185">Reference proteome</keyword>
<protein>
    <submittedName>
        <fullName evidence="1">DUF1398 domain-containing protein</fullName>
    </submittedName>
</protein>
<dbReference type="SUPFAM" id="SSF160419">
    <property type="entry name" value="YdfO-like"/>
    <property type="match status" value="2"/>
</dbReference>
<dbReference type="OrthoDB" id="5954591at2"/>
<evidence type="ECO:0000313" key="2">
    <source>
        <dbReference type="Proteomes" id="UP000194161"/>
    </source>
</evidence>
<reference evidence="1 2" key="1">
    <citation type="submission" date="2017-05" db="EMBL/GenBank/DDBJ databases">
        <title>Complete and WGS of Bordetella genogroups.</title>
        <authorList>
            <person name="Spilker T."/>
            <person name="LiPuma J."/>
        </authorList>
    </citation>
    <scope>NUCLEOTIDE SEQUENCE [LARGE SCALE GENOMIC DNA]</scope>
    <source>
        <strain evidence="1 2">AU7206</strain>
    </source>
</reference>
<dbReference type="AlphaFoldDB" id="A0A1W6ZC28"/>
<proteinExistence type="predicted"/>